<reference evidence="5 10" key="5">
    <citation type="submission" date="2020-12" db="EMBL/GenBank/DDBJ databases">
        <title>Whole genome sequencing and de novo assembly of Staphylococcus pseudintermedius: a novel pangenome approach to unravel pathogenesis of canine pyoderma.</title>
        <authorList>
            <person name="Ferrer L."/>
            <person name="Perez D."/>
            <person name="Fonticoba R."/>
            <person name="Vines J."/>
            <person name="Fabregas N."/>
            <person name="Madronero S."/>
            <person name="Meroni G."/>
            <person name="Martino P."/>
            <person name="Martinez S."/>
            <person name="Cusco A."/>
            <person name="Migura L."/>
            <person name="Francino O."/>
        </authorList>
    </citation>
    <scope>NUCLEOTIDE SEQUENCE [LARGE SCALE GENOMIC DNA]</scope>
    <source>
        <strain evidence="5 10">HSP080</strain>
    </source>
</reference>
<dbReference type="EMBL" id="CP066884">
    <property type="protein sequence ID" value="QQM98588.1"/>
    <property type="molecule type" value="Genomic_DNA"/>
</dbReference>
<reference evidence="6" key="2">
    <citation type="journal article" date="2018" name="Vet. Microbiol.">
        <title>Methicillin-resistant staphylococci amongst veterinary personnel, personnel-owned pets, patients and the hospital environment of two small animal veterinary hospitals.</title>
        <authorList>
            <person name="Worthing K.A."/>
            <person name="Brown J."/>
            <person name="Gerber L."/>
            <person name="Abraham S."/>
            <person name="Trott D."/>
            <person name="Norris J.M."/>
        </authorList>
    </citation>
    <scope>NUCLEOTIDE SEQUENCE</scope>
    <source>
        <strain evidence="6">ST496-2</strain>
    </source>
</reference>
<dbReference type="Proteomes" id="UP000246351">
    <property type="component" value="Unassembled WGS sequence"/>
</dbReference>
<dbReference type="Proteomes" id="UP000256409">
    <property type="component" value="Unassembled WGS sequence"/>
</dbReference>
<reference evidence="9" key="3">
    <citation type="journal article" date="2018" name="Vet. Microbiol.">
        <title>Molecular epidemiology of methicillin-resistant staphylococci amongst veterinary personnel, personnel-owned pets, patients and the hospital environment of two companion animal veterinary hospitals.</title>
        <authorList>
            <person name="Worthing K.A."/>
            <person name="Brown J."/>
            <person name="Gerber L."/>
            <person name="Abraham S."/>
            <person name="Trott D."/>
            <person name="Norris J.M."/>
        </authorList>
    </citation>
    <scope>NUCLEOTIDE SEQUENCE [LARGE SCALE GENOMIC DNA]</scope>
    <source>
        <strain evidence="9">ST496-2</strain>
    </source>
</reference>
<proteinExistence type="predicted"/>
<gene>
    <name evidence="3" type="ORF">DD902_02780</name>
    <name evidence="4" type="ORF">DD924_01535</name>
    <name evidence="6" type="ORF">DV961_10795</name>
    <name evidence="2" type="ORF">EGV54_03330</name>
    <name evidence="5" type="ORF">JGZ15_02645</name>
</gene>
<evidence type="ECO:0000313" key="2">
    <source>
        <dbReference type="EMBL" id="EGQ4384131.1"/>
    </source>
</evidence>
<feature type="transmembrane region" description="Helical" evidence="1">
    <location>
        <begin position="31"/>
        <end position="50"/>
    </location>
</feature>
<evidence type="ECO:0000313" key="6">
    <source>
        <dbReference type="EMBL" id="REA80529.1"/>
    </source>
</evidence>
<dbReference type="EMBL" id="QEIT01000011">
    <property type="protein sequence ID" value="PWZ76650.1"/>
    <property type="molecule type" value="Genomic_DNA"/>
</dbReference>
<dbReference type="Proteomes" id="UP000600220">
    <property type="component" value="Unassembled WGS sequence"/>
</dbReference>
<dbReference type="Proteomes" id="UP000246800">
    <property type="component" value="Unassembled WGS sequence"/>
</dbReference>
<dbReference type="OMA" id="HIFIIAH"/>
<keyword evidence="11" id="KW-1185">Reference proteome</keyword>
<evidence type="ECO:0000313" key="9">
    <source>
        <dbReference type="Proteomes" id="UP000256409"/>
    </source>
</evidence>
<evidence type="ECO:0000313" key="7">
    <source>
        <dbReference type="Proteomes" id="UP000246351"/>
    </source>
</evidence>
<evidence type="ECO:0000313" key="3">
    <source>
        <dbReference type="EMBL" id="PWZ76650.1"/>
    </source>
</evidence>
<reference evidence="2 11" key="4">
    <citation type="submission" date="2018-11" db="EMBL/GenBank/DDBJ databases">
        <authorList>
            <consortium name="Veterinary Laboratory Investigation and Response Network"/>
        </authorList>
    </citation>
    <scope>NUCLEOTIDE SEQUENCE [LARGE SCALE GENOMIC DNA]</scope>
    <source>
        <strain evidence="2 11">SPSE-18-VL-LA-PA-Ryan-0021</strain>
    </source>
</reference>
<accession>A0A161W5K7</accession>
<keyword evidence="1" id="KW-0472">Membrane</keyword>
<evidence type="ECO:0000313" key="10">
    <source>
        <dbReference type="Proteomes" id="UP000595859"/>
    </source>
</evidence>
<feature type="transmembrane region" description="Helical" evidence="1">
    <location>
        <begin position="5"/>
        <end position="25"/>
    </location>
</feature>
<dbReference type="EMBL" id="QQPC01000075">
    <property type="protein sequence ID" value="REA80529.1"/>
    <property type="molecule type" value="Genomic_DNA"/>
</dbReference>
<feature type="transmembrane region" description="Helical" evidence="1">
    <location>
        <begin position="57"/>
        <end position="82"/>
    </location>
</feature>
<dbReference type="EMBL" id="QEIV01000103">
    <property type="protein sequence ID" value="PWZ99645.1"/>
    <property type="molecule type" value="Genomic_DNA"/>
</dbReference>
<dbReference type="OrthoDB" id="2414620at2"/>
<dbReference type="eggNOG" id="ENOG50305F9">
    <property type="taxonomic scope" value="Bacteria"/>
</dbReference>
<dbReference type="Proteomes" id="UP000595859">
    <property type="component" value="Chromosome"/>
</dbReference>
<dbReference type="GeneID" id="93823592"/>
<protein>
    <submittedName>
        <fullName evidence="3">Uncharacterized protein</fullName>
    </submittedName>
</protein>
<dbReference type="STRING" id="937773.SPSINT_1924"/>
<evidence type="ECO:0000313" key="5">
    <source>
        <dbReference type="EMBL" id="QQM98588.1"/>
    </source>
</evidence>
<dbReference type="EMBL" id="AAXKXX010000002">
    <property type="protein sequence ID" value="EGQ4384131.1"/>
    <property type="molecule type" value="Genomic_DNA"/>
</dbReference>
<name>A0A161W5K7_STAPS</name>
<dbReference type="AlphaFoldDB" id="A0A161W5K7"/>
<evidence type="ECO:0000313" key="8">
    <source>
        <dbReference type="Proteomes" id="UP000246800"/>
    </source>
</evidence>
<evidence type="ECO:0000313" key="11">
    <source>
        <dbReference type="Proteomes" id="UP000600220"/>
    </source>
</evidence>
<reference evidence="7 8" key="1">
    <citation type="journal article" date="2018" name="Vet. Microbiol.">
        <title>Clonal diversity and geographic distribution of methicillin-resistant Staphylococcus pseudintermedius from Australian animals: Discovery of novel sequence types.</title>
        <authorList>
            <person name="Worthing K.A."/>
            <person name="Abraham S."/>
            <person name="Coombs G.W."/>
            <person name="Pang S."/>
            <person name="Saputra S."/>
            <person name="Jordan D."/>
            <person name="Trott D.J."/>
            <person name="Norris J.M."/>
        </authorList>
    </citation>
    <scope>NUCLEOTIDE SEQUENCE [LARGE SCALE GENOMIC DNA]</scope>
    <source>
        <strain evidence="3 8">ST525 1</strain>
        <strain evidence="4 7">ST71 3</strain>
    </source>
</reference>
<keyword evidence="1" id="KW-1133">Transmembrane helix</keyword>
<organism evidence="3 8">
    <name type="scientific">Staphylococcus pseudintermedius</name>
    <dbReference type="NCBI Taxonomy" id="283734"/>
    <lineage>
        <taxon>Bacteria</taxon>
        <taxon>Bacillati</taxon>
        <taxon>Bacillota</taxon>
        <taxon>Bacilli</taxon>
        <taxon>Bacillales</taxon>
        <taxon>Staphylococcaceae</taxon>
        <taxon>Staphylococcus</taxon>
        <taxon>Staphylococcus intermedius group</taxon>
    </lineage>
</organism>
<evidence type="ECO:0000313" key="4">
    <source>
        <dbReference type="EMBL" id="PWZ99645.1"/>
    </source>
</evidence>
<keyword evidence="1" id="KW-0812">Transmembrane</keyword>
<sequence>MRQLILLLLSIINIIFIVYTFVFHIGIDYLSLRIIFVAFSLVVGIYSVLLHETKQQLLLSVIEAIIALLHIVLIISAVYSVVYA</sequence>
<dbReference type="RefSeq" id="WP_014613200.1">
    <property type="nucleotide sequence ID" value="NZ_AP019372.1"/>
</dbReference>
<evidence type="ECO:0000256" key="1">
    <source>
        <dbReference type="SAM" id="Phobius"/>
    </source>
</evidence>